<evidence type="ECO:0000256" key="11">
    <source>
        <dbReference type="ARBA" id="ARBA00022842"/>
    </source>
</evidence>
<feature type="binding site" evidence="17">
    <location>
        <begin position="149"/>
        <end position="153"/>
    </location>
    <ligand>
        <name>D-ribulose 5-phosphate</name>
        <dbReference type="ChEBI" id="CHEBI:58121"/>
    </ligand>
</feature>
<dbReference type="PIRSF" id="PIRSF001259">
    <property type="entry name" value="RibA"/>
    <property type="match status" value="1"/>
</dbReference>
<keyword evidence="10 17" id="KW-0862">Zinc</keyword>
<dbReference type="Pfam" id="PF00926">
    <property type="entry name" value="DHBP_synthase"/>
    <property type="match status" value="1"/>
</dbReference>
<dbReference type="InterPro" id="IPR016299">
    <property type="entry name" value="Riboflavin_synth_RibBA"/>
</dbReference>
<evidence type="ECO:0000256" key="12">
    <source>
        <dbReference type="ARBA" id="ARBA00023134"/>
    </source>
</evidence>
<feature type="binding site" evidence="17">
    <location>
        <position position="362"/>
    </location>
    <ligand>
        <name>GTP</name>
        <dbReference type="ChEBI" id="CHEBI:37565"/>
    </ligand>
</feature>
<feature type="binding site" evidence="17">
    <location>
        <position position="277"/>
    </location>
    <ligand>
        <name>Zn(2+)</name>
        <dbReference type="ChEBI" id="CHEBI:29105"/>
        <note>catalytic</note>
    </ligand>
</feature>
<feature type="binding site" evidence="17">
    <location>
        <position position="266"/>
    </location>
    <ligand>
        <name>Zn(2+)</name>
        <dbReference type="ChEBI" id="CHEBI:29105"/>
        <note>catalytic</note>
    </ligand>
</feature>
<feature type="binding site" evidence="17">
    <location>
        <begin position="261"/>
        <end position="265"/>
    </location>
    <ligand>
        <name>GTP</name>
        <dbReference type="ChEBI" id="CHEBI:37565"/>
    </ligand>
</feature>
<evidence type="ECO:0000256" key="7">
    <source>
        <dbReference type="ARBA" id="ARBA00022723"/>
    </source>
</evidence>
<dbReference type="NCBIfam" id="TIGR00505">
    <property type="entry name" value="ribA"/>
    <property type="match status" value="1"/>
</dbReference>
<feature type="binding site" evidence="17">
    <location>
        <begin position="305"/>
        <end position="307"/>
    </location>
    <ligand>
        <name>GTP</name>
        <dbReference type="ChEBI" id="CHEBI:37565"/>
    </ligand>
</feature>
<feature type="binding site" evidence="17">
    <location>
        <position position="282"/>
    </location>
    <ligand>
        <name>GTP</name>
        <dbReference type="ChEBI" id="CHEBI:37565"/>
    </ligand>
</feature>
<feature type="region of interest" description="DHBP synthase" evidence="17">
    <location>
        <begin position="1"/>
        <end position="210"/>
    </location>
</feature>
<comment type="function">
    <text evidence="2 17">Catalyzes the conversion of D-ribulose 5-phosphate to formate and 3,4-dihydroxy-2-butanone 4-phosphate.</text>
</comment>
<feature type="binding site" evidence="17">
    <location>
        <position position="173"/>
    </location>
    <ligand>
        <name>D-ribulose 5-phosphate</name>
        <dbReference type="ChEBI" id="CHEBI:58121"/>
    </ligand>
</feature>
<dbReference type="RefSeq" id="WP_343992443.1">
    <property type="nucleotide sequence ID" value="NZ_BAAALG010000004.1"/>
</dbReference>
<evidence type="ECO:0000256" key="4">
    <source>
        <dbReference type="ARBA" id="ARBA00004904"/>
    </source>
</evidence>
<organism evidence="19 20">
    <name type="scientific">Nocardioides dubius</name>
    <dbReference type="NCBI Taxonomy" id="317019"/>
    <lineage>
        <taxon>Bacteria</taxon>
        <taxon>Bacillati</taxon>
        <taxon>Actinomycetota</taxon>
        <taxon>Actinomycetes</taxon>
        <taxon>Propionibacteriales</taxon>
        <taxon>Nocardioidaceae</taxon>
        <taxon>Nocardioides</taxon>
    </lineage>
</organism>
<comment type="similarity">
    <text evidence="17">In the C-terminal section; belongs to the GTP cyclohydrolase II family.</text>
</comment>
<protein>
    <recommendedName>
        <fullName evidence="17">Riboflavin biosynthesis protein RibBA</fullName>
    </recommendedName>
    <domain>
        <recommendedName>
            <fullName evidence="17">3,4-dihydroxy-2-butanone 4-phosphate synthase</fullName>
            <shortName evidence="17">DHBP synthase</shortName>
            <ecNumber evidence="17">4.1.99.12</ecNumber>
        </recommendedName>
    </domain>
    <domain>
        <recommendedName>
            <fullName evidence="17">GTP cyclohydrolase-2</fullName>
            <ecNumber evidence="17">3.5.4.25</ecNumber>
        </recommendedName>
        <alternativeName>
            <fullName evidence="17">GTP cyclohydrolase II</fullName>
        </alternativeName>
    </domain>
</protein>
<sequence>MSTVEQHGGVRLDSVERAIADIAAGKAVVVVDDEGRENEGDIIFAAAKATPELMAFTIRHSSGVICVPMPAPMLDRLEIPLMTPHNRDKLRTAYTISVDARDGVSTGISAADRAHTARVLADSATEPWELTRPGHVFPLRYREGGVLVRRGHTEAAVDLARLAGLTPAGVLVEIVNDDGTMKRAPELREFADEHDLAMISIEDLVRYRRRTEVLIERVAETALPTKFGDFTAYGYKITTDDGEHIALVHGDISGDEPVLVRVHSECLTGDVFGSHRCDCGPQLEEAMERIVEAGRGVVVYLRGHEGRGIGLVAKLQAYQLQDGGRDTVDANLDLGLPADARHYGAATQILRDLEVSAVRLLTNNPDKVASIEDYGVTVAERVPLTPHPNDHNLAYLMTKRDRMGHHLPDLGARDVATTEGADQ</sequence>
<evidence type="ECO:0000259" key="18">
    <source>
        <dbReference type="Pfam" id="PF00925"/>
    </source>
</evidence>
<reference evidence="19 20" key="1">
    <citation type="journal article" date="2019" name="Int. J. Syst. Evol. Microbiol.">
        <title>The Global Catalogue of Microorganisms (GCM) 10K type strain sequencing project: providing services to taxonomists for standard genome sequencing and annotation.</title>
        <authorList>
            <consortium name="The Broad Institute Genomics Platform"/>
            <consortium name="The Broad Institute Genome Sequencing Center for Infectious Disease"/>
            <person name="Wu L."/>
            <person name="Ma J."/>
        </authorList>
    </citation>
    <scope>NUCLEOTIDE SEQUENCE [LARGE SCALE GENOMIC DNA]</scope>
    <source>
        <strain evidence="19 20">JCM 13008</strain>
    </source>
</reference>
<comment type="pathway">
    <text evidence="3 17">Cofactor biosynthesis; riboflavin biosynthesis; 5-amino-6-(D-ribitylamino)uracil from GTP: step 1/4.</text>
</comment>
<comment type="cofactor">
    <cofactor evidence="17">
        <name>Mg(2+)</name>
        <dbReference type="ChEBI" id="CHEBI:18420"/>
    </cofactor>
    <cofactor evidence="17">
        <name>Mn(2+)</name>
        <dbReference type="ChEBI" id="CHEBI:29035"/>
    </cofactor>
    <text evidence="17">Binds 2 divalent metal cations per subunit. Magnesium or manganese.</text>
</comment>
<keyword evidence="13 17" id="KW-0464">Manganese</keyword>
<feature type="site" description="Essential for DHBP synthase activity" evidence="17">
    <location>
        <position position="135"/>
    </location>
</feature>
<dbReference type="HAMAP" id="MF_01283">
    <property type="entry name" value="RibBA"/>
    <property type="match status" value="1"/>
</dbReference>
<feature type="site" description="Essential for DHBP synthase activity" evidence="17">
    <location>
        <position position="173"/>
    </location>
</feature>
<evidence type="ECO:0000313" key="20">
    <source>
        <dbReference type="Proteomes" id="UP001501581"/>
    </source>
</evidence>
<comment type="caution">
    <text evidence="19">The sequence shown here is derived from an EMBL/GenBank/DDBJ whole genome shotgun (WGS) entry which is preliminary data.</text>
</comment>
<keyword evidence="9 17" id="KW-0378">Hydrolase</keyword>
<dbReference type="InterPro" id="IPR036144">
    <property type="entry name" value="RibA-like_sf"/>
</dbReference>
<feature type="binding site" evidence="17">
    <location>
        <position position="37"/>
    </location>
    <ligand>
        <name>Mg(2+)</name>
        <dbReference type="ChEBI" id="CHEBI:18420"/>
        <label>1</label>
    </ligand>
</feature>
<dbReference type="NCBIfam" id="TIGR00506">
    <property type="entry name" value="ribB"/>
    <property type="match status" value="1"/>
</dbReference>
<evidence type="ECO:0000256" key="15">
    <source>
        <dbReference type="ARBA" id="ARBA00023268"/>
    </source>
</evidence>
<dbReference type="Gene3D" id="3.90.870.10">
    <property type="entry name" value="DHBP synthase"/>
    <property type="match status" value="1"/>
</dbReference>
<dbReference type="SUPFAM" id="SSF142695">
    <property type="entry name" value="RibA-like"/>
    <property type="match status" value="1"/>
</dbReference>
<dbReference type="NCBIfam" id="NF001591">
    <property type="entry name" value="PRK00393.1"/>
    <property type="match status" value="1"/>
</dbReference>
<dbReference type="Proteomes" id="UP001501581">
    <property type="component" value="Unassembled WGS sequence"/>
</dbReference>
<dbReference type="Gene3D" id="3.40.50.10990">
    <property type="entry name" value="GTP cyclohydrolase II"/>
    <property type="match status" value="1"/>
</dbReference>
<keyword evidence="7 17" id="KW-0479">Metal-binding</keyword>
<dbReference type="PANTHER" id="PTHR21327">
    <property type="entry name" value="GTP CYCLOHYDROLASE II-RELATED"/>
    <property type="match status" value="1"/>
</dbReference>
<feature type="binding site" evidence="17">
    <location>
        <position position="279"/>
    </location>
    <ligand>
        <name>Zn(2+)</name>
        <dbReference type="ChEBI" id="CHEBI:29105"/>
        <note>catalytic</note>
    </ligand>
</feature>
<feature type="active site" description="Proton acceptor; for GTP cyclohydrolase activity" evidence="17">
    <location>
        <position position="339"/>
    </location>
</feature>
<comment type="catalytic activity">
    <reaction evidence="1 17">
        <text>D-ribulose 5-phosphate = (2S)-2-hydroxy-3-oxobutyl phosphate + formate + H(+)</text>
        <dbReference type="Rhea" id="RHEA:18457"/>
        <dbReference type="ChEBI" id="CHEBI:15378"/>
        <dbReference type="ChEBI" id="CHEBI:15740"/>
        <dbReference type="ChEBI" id="CHEBI:58121"/>
        <dbReference type="ChEBI" id="CHEBI:58830"/>
        <dbReference type="EC" id="4.1.99.12"/>
    </reaction>
</comment>
<evidence type="ECO:0000256" key="14">
    <source>
        <dbReference type="ARBA" id="ARBA00023239"/>
    </source>
</evidence>
<gene>
    <name evidence="17" type="primary">ribBA</name>
    <name evidence="19" type="ORF">GCM10009668_12410</name>
</gene>
<dbReference type="InterPro" id="IPR017945">
    <property type="entry name" value="DHBP_synth_RibB-like_a/b_dom"/>
</dbReference>
<dbReference type="InterPro" id="IPR000926">
    <property type="entry name" value="RibA"/>
</dbReference>
<evidence type="ECO:0000256" key="17">
    <source>
        <dbReference type="HAMAP-Rule" id="MF_01283"/>
    </source>
</evidence>
<evidence type="ECO:0000256" key="13">
    <source>
        <dbReference type="ARBA" id="ARBA00023211"/>
    </source>
</evidence>
<feature type="binding site" evidence="17">
    <location>
        <position position="37"/>
    </location>
    <ligand>
        <name>Mg(2+)</name>
        <dbReference type="ChEBI" id="CHEBI:18420"/>
        <label>2</label>
    </ligand>
</feature>
<feature type="binding site" evidence="17">
    <location>
        <position position="41"/>
    </location>
    <ligand>
        <name>D-ribulose 5-phosphate</name>
        <dbReference type="ChEBI" id="CHEBI:58121"/>
    </ligand>
</feature>
<feature type="active site" description="Nucleophile; for GTP cyclohydrolase activity" evidence="17">
    <location>
        <position position="341"/>
    </location>
</feature>
<dbReference type="HAMAP" id="MF_00179">
    <property type="entry name" value="RibA"/>
    <property type="match status" value="1"/>
</dbReference>
<comment type="pathway">
    <text evidence="4 17">Cofactor biosynthesis; riboflavin biosynthesis; 2-hydroxy-3-oxobutyl phosphate from D-ribulose 5-phosphate: step 1/1.</text>
</comment>
<feature type="region of interest" description="GTP cyclohydrolase II" evidence="17">
    <location>
        <begin position="211"/>
        <end position="423"/>
    </location>
</feature>
<dbReference type="PANTHER" id="PTHR21327:SF18">
    <property type="entry name" value="3,4-DIHYDROXY-2-BUTANONE 4-PHOSPHATE SYNTHASE"/>
    <property type="match status" value="1"/>
</dbReference>
<feature type="binding site" evidence="17">
    <location>
        <position position="367"/>
    </location>
    <ligand>
        <name>GTP</name>
        <dbReference type="ChEBI" id="CHEBI:37565"/>
    </ligand>
</feature>
<keyword evidence="12 17" id="KW-0342">GTP-binding</keyword>
<evidence type="ECO:0000256" key="6">
    <source>
        <dbReference type="ARBA" id="ARBA00022619"/>
    </source>
</evidence>
<keyword evidence="20" id="KW-1185">Reference proteome</keyword>
<dbReference type="HAMAP" id="MF_00180">
    <property type="entry name" value="RibB"/>
    <property type="match status" value="1"/>
</dbReference>
<evidence type="ECO:0000256" key="9">
    <source>
        <dbReference type="ARBA" id="ARBA00022801"/>
    </source>
</evidence>
<comment type="cofactor">
    <cofactor evidence="17">
        <name>Zn(2+)</name>
        <dbReference type="ChEBI" id="CHEBI:29105"/>
    </cofactor>
    <text evidence="17">Binds 1 zinc ion per subunit.</text>
</comment>
<name>A0ABN1TSL2_9ACTN</name>
<feature type="domain" description="GTP cyclohydrolase II" evidence="18">
    <location>
        <begin position="216"/>
        <end position="383"/>
    </location>
</feature>
<dbReference type="Pfam" id="PF00925">
    <property type="entry name" value="GTP_cyclohydro2"/>
    <property type="match status" value="1"/>
</dbReference>
<keyword evidence="6 17" id="KW-0686">Riboflavin biosynthesis</keyword>
<dbReference type="CDD" id="cd00641">
    <property type="entry name" value="GTP_cyclohydro2"/>
    <property type="match status" value="1"/>
</dbReference>
<evidence type="ECO:0000256" key="1">
    <source>
        <dbReference type="ARBA" id="ARBA00000141"/>
    </source>
</evidence>
<comment type="similarity">
    <text evidence="5 17">In the N-terminal section; belongs to the DHBP synthase family.</text>
</comment>
<dbReference type="NCBIfam" id="NF006803">
    <property type="entry name" value="PRK09311.1"/>
    <property type="match status" value="1"/>
</dbReference>
<evidence type="ECO:0000256" key="2">
    <source>
        <dbReference type="ARBA" id="ARBA00002284"/>
    </source>
</evidence>
<dbReference type="InterPro" id="IPR000422">
    <property type="entry name" value="DHBP_synthase_RibB"/>
</dbReference>
<dbReference type="InterPro" id="IPR032677">
    <property type="entry name" value="GTP_cyclohydro_II"/>
</dbReference>
<evidence type="ECO:0000256" key="3">
    <source>
        <dbReference type="ARBA" id="ARBA00004853"/>
    </source>
</evidence>
<feature type="binding site" evidence="17">
    <location>
        <position position="152"/>
    </location>
    <ligand>
        <name>Mg(2+)</name>
        <dbReference type="ChEBI" id="CHEBI:18420"/>
        <label>2</label>
    </ligand>
</feature>
<dbReference type="EC" id="4.1.99.12" evidence="17"/>
<comment type="function">
    <text evidence="17">Catalyzes the conversion of GTP to 2,5-diamino-6-ribosylamino-4(3H)-pyrimidinone 5'-phosphate (DARP), formate and pyrophosphate.</text>
</comment>
<evidence type="ECO:0000256" key="8">
    <source>
        <dbReference type="ARBA" id="ARBA00022741"/>
    </source>
</evidence>
<keyword evidence="14 17" id="KW-0456">Lyase</keyword>
<dbReference type="EC" id="3.5.4.25" evidence="17"/>
<keyword evidence="8 17" id="KW-0547">Nucleotide-binding</keyword>
<evidence type="ECO:0000256" key="10">
    <source>
        <dbReference type="ARBA" id="ARBA00022833"/>
    </source>
</evidence>
<proteinExistence type="inferred from homology"/>
<feature type="binding site" evidence="17">
    <location>
        <position position="327"/>
    </location>
    <ligand>
        <name>GTP</name>
        <dbReference type="ChEBI" id="CHEBI:37565"/>
    </ligand>
</feature>
<keyword evidence="15 17" id="KW-0511">Multifunctional enzyme</keyword>
<dbReference type="SUPFAM" id="SSF55821">
    <property type="entry name" value="YrdC/RibB"/>
    <property type="match status" value="1"/>
</dbReference>
<comment type="catalytic activity">
    <reaction evidence="16 17">
        <text>GTP + 4 H2O = 2,5-diamino-6-hydroxy-4-(5-phosphoribosylamino)-pyrimidine + formate + 2 phosphate + 3 H(+)</text>
        <dbReference type="Rhea" id="RHEA:23704"/>
        <dbReference type="ChEBI" id="CHEBI:15377"/>
        <dbReference type="ChEBI" id="CHEBI:15378"/>
        <dbReference type="ChEBI" id="CHEBI:15740"/>
        <dbReference type="ChEBI" id="CHEBI:37565"/>
        <dbReference type="ChEBI" id="CHEBI:43474"/>
        <dbReference type="ChEBI" id="CHEBI:58614"/>
        <dbReference type="EC" id="3.5.4.25"/>
    </reaction>
</comment>
<evidence type="ECO:0000256" key="16">
    <source>
        <dbReference type="ARBA" id="ARBA00049295"/>
    </source>
</evidence>
<keyword evidence="11 17" id="KW-0460">Magnesium</keyword>
<dbReference type="EMBL" id="BAAALG010000004">
    <property type="protein sequence ID" value="GAA1097088.1"/>
    <property type="molecule type" value="Genomic_DNA"/>
</dbReference>
<evidence type="ECO:0000313" key="19">
    <source>
        <dbReference type="EMBL" id="GAA1097088.1"/>
    </source>
</evidence>
<feature type="binding site" evidence="17">
    <location>
        <begin position="36"/>
        <end position="37"/>
    </location>
    <ligand>
        <name>D-ribulose 5-phosphate</name>
        <dbReference type="ChEBI" id="CHEBI:58121"/>
    </ligand>
</feature>
<accession>A0ABN1TSL2</accession>
<evidence type="ECO:0000256" key="5">
    <source>
        <dbReference type="ARBA" id="ARBA00005520"/>
    </source>
</evidence>